<feature type="domain" description="GntR C-terminal" evidence="4">
    <location>
        <begin position="8"/>
        <end position="90"/>
    </location>
</feature>
<evidence type="ECO:0000313" key="5">
    <source>
        <dbReference type="EMBL" id="MEU0156782.1"/>
    </source>
</evidence>
<dbReference type="SUPFAM" id="SSF48008">
    <property type="entry name" value="GntR ligand-binding domain-like"/>
    <property type="match status" value="1"/>
</dbReference>
<reference evidence="5 6" key="1">
    <citation type="submission" date="2024-06" db="EMBL/GenBank/DDBJ databases">
        <title>The Natural Products Discovery Center: Release of the First 8490 Sequenced Strains for Exploring Actinobacteria Biosynthetic Diversity.</title>
        <authorList>
            <person name="Kalkreuter E."/>
            <person name="Kautsar S.A."/>
            <person name="Yang D."/>
            <person name="Bader C.D."/>
            <person name="Teijaro C.N."/>
            <person name="Fluegel L."/>
            <person name="Davis C.M."/>
            <person name="Simpson J.R."/>
            <person name="Lauterbach L."/>
            <person name="Steele A.D."/>
            <person name="Gui C."/>
            <person name="Meng S."/>
            <person name="Li G."/>
            <person name="Viehrig K."/>
            <person name="Ye F."/>
            <person name="Su P."/>
            <person name="Kiefer A.F."/>
            <person name="Nichols A."/>
            <person name="Cepeda A.J."/>
            <person name="Yan W."/>
            <person name="Fan B."/>
            <person name="Jiang Y."/>
            <person name="Adhikari A."/>
            <person name="Zheng C.-J."/>
            <person name="Schuster L."/>
            <person name="Cowan T.M."/>
            <person name="Smanski M.J."/>
            <person name="Chevrette M.G."/>
            <person name="De Carvalho L.P.S."/>
            <person name="Shen B."/>
        </authorList>
    </citation>
    <scope>NUCLEOTIDE SEQUENCE [LARGE SCALE GENOMIC DNA]</scope>
    <source>
        <strain evidence="5 6">NPDC006286</strain>
    </source>
</reference>
<feature type="non-terminal residue" evidence="5">
    <location>
        <position position="1"/>
    </location>
</feature>
<accession>A0ABV2VWN4</accession>
<evidence type="ECO:0000313" key="6">
    <source>
        <dbReference type="Proteomes" id="UP001550348"/>
    </source>
</evidence>
<keyword evidence="1" id="KW-0805">Transcription regulation</keyword>
<protein>
    <submittedName>
        <fullName evidence="5">FCD domain-containing protein</fullName>
    </submittedName>
</protein>
<dbReference type="Gene3D" id="1.20.120.530">
    <property type="entry name" value="GntR ligand-binding domain-like"/>
    <property type="match status" value="1"/>
</dbReference>
<dbReference type="RefSeq" id="WP_355668270.1">
    <property type="nucleotide sequence ID" value="NZ_JBEXRX010000232.1"/>
</dbReference>
<sequence length="117" mass="13701">MRHTRLFQEFTELTVRFHLRLALTARNVMLTNFLREVLNRMALYGMNRAGTLLTEDQVIERGCVLYEQLYEILIRSEVDAADSWVDQHIHFVQDLYDFEVANSGGVLSEVRPVTRVQ</sequence>
<keyword evidence="6" id="KW-1185">Reference proteome</keyword>
<evidence type="ECO:0000256" key="3">
    <source>
        <dbReference type="ARBA" id="ARBA00023163"/>
    </source>
</evidence>
<keyword evidence="3" id="KW-0804">Transcription</keyword>
<keyword evidence="2" id="KW-0238">DNA-binding</keyword>
<dbReference type="InterPro" id="IPR011711">
    <property type="entry name" value="GntR_C"/>
</dbReference>
<gene>
    <name evidence="5" type="ORF">ABZ071_33935</name>
</gene>
<comment type="caution">
    <text evidence="5">The sequence shown here is derived from an EMBL/GenBank/DDBJ whole genome shotgun (WGS) entry which is preliminary data.</text>
</comment>
<evidence type="ECO:0000259" key="4">
    <source>
        <dbReference type="Pfam" id="PF07729"/>
    </source>
</evidence>
<organism evidence="5 6">
    <name type="scientific">Micromonospora fulviviridis</name>
    <dbReference type="NCBI Taxonomy" id="47860"/>
    <lineage>
        <taxon>Bacteria</taxon>
        <taxon>Bacillati</taxon>
        <taxon>Actinomycetota</taxon>
        <taxon>Actinomycetes</taxon>
        <taxon>Micromonosporales</taxon>
        <taxon>Micromonosporaceae</taxon>
        <taxon>Micromonospora</taxon>
    </lineage>
</organism>
<proteinExistence type="predicted"/>
<name>A0ABV2VWN4_9ACTN</name>
<dbReference type="EMBL" id="JBEXRX010000232">
    <property type="protein sequence ID" value="MEU0156782.1"/>
    <property type="molecule type" value="Genomic_DNA"/>
</dbReference>
<evidence type="ECO:0000256" key="1">
    <source>
        <dbReference type="ARBA" id="ARBA00023015"/>
    </source>
</evidence>
<dbReference type="InterPro" id="IPR008920">
    <property type="entry name" value="TF_FadR/GntR_C"/>
</dbReference>
<dbReference type="Proteomes" id="UP001550348">
    <property type="component" value="Unassembled WGS sequence"/>
</dbReference>
<dbReference type="Pfam" id="PF07729">
    <property type="entry name" value="FCD"/>
    <property type="match status" value="1"/>
</dbReference>
<evidence type="ECO:0000256" key="2">
    <source>
        <dbReference type="ARBA" id="ARBA00023125"/>
    </source>
</evidence>